<gene>
    <name evidence="1" type="ORF">FHX73_115510</name>
</gene>
<keyword evidence="2" id="KW-1185">Reference proteome</keyword>
<name>A0A561UQK4_9ACTN</name>
<evidence type="ECO:0000313" key="2">
    <source>
        <dbReference type="Proteomes" id="UP000317940"/>
    </source>
</evidence>
<protein>
    <submittedName>
        <fullName evidence="1">Uncharacterized protein</fullName>
    </submittedName>
</protein>
<organism evidence="1 2">
    <name type="scientific">Kitasatospora viridis</name>
    <dbReference type="NCBI Taxonomy" id="281105"/>
    <lineage>
        <taxon>Bacteria</taxon>
        <taxon>Bacillati</taxon>
        <taxon>Actinomycetota</taxon>
        <taxon>Actinomycetes</taxon>
        <taxon>Kitasatosporales</taxon>
        <taxon>Streptomycetaceae</taxon>
        <taxon>Kitasatospora</taxon>
    </lineage>
</organism>
<sequence>MLDTRDVAAALRGGVRDLDHALEFVRSFAATWSGHSLCPSDLIDHQLDDEERQFGYPLPLALREGYRLLAGRPELTGHQDPLVPVAGLGEIDGYLVFRRENQDAAFWGIPFDRLDEDDPPVAVRSPQDGWLPFLPRMSQAWVELLLGETLFACGIEPERADSCELPAELAPVLGQRYTRVDLPDLPHWVGPQDSPIRWYAAPGRLLRLDGTEPLGWLHARGLTRADLAAVRADFPCQWVN</sequence>
<proteinExistence type="predicted"/>
<comment type="caution">
    <text evidence="1">The sequence shown here is derived from an EMBL/GenBank/DDBJ whole genome shotgun (WGS) entry which is preliminary data.</text>
</comment>
<evidence type="ECO:0000313" key="1">
    <source>
        <dbReference type="EMBL" id="TWG01609.1"/>
    </source>
</evidence>
<reference evidence="1 2" key="1">
    <citation type="submission" date="2019-06" db="EMBL/GenBank/DDBJ databases">
        <title>Sequencing the genomes of 1000 actinobacteria strains.</title>
        <authorList>
            <person name="Klenk H.-P."/>
        </authorList>
    </citation>
    <scope>NUCLEOTIDE SEQUENCE [LARGE SCALE GENOMIC DNA]</scope>
    <source>
        <strain evidence="1 2">DSM 44826</strain>
    </source>
</reference>
<dbReference type="EMBL" id="VIWT01000001">
    <property type="protein sequence ID" value="TWG01609.1"/>
    <property type="molecule type" value="Genomic_DNA"/>
</dbReference>
<accession>A0A561UQK4</accession>
<dbReference type="Proteomes" id="UP000317940">
    <property type="component" value="Unassembled WGS sequence"/>
</dbReference>
<dbReference type="AlphaFoldDB" id="A0A561UQK4"/>